<dbReference type="RefSeq" id="WP_120043518.1">
    <property type="nucleotide sequence ID" value="NZ_QZFU01000033.1"/>
</dbReference>
<evidence type="ECO:0008006" key="3">
    <source>
        <dbReference type="Google" id="ProtNLM"/>
    </source>
</evidence>
<comment type="caution">
    <text evidence="1">The sequence shown here is derived from an EMBL/GenBank/DDBJ whole genome shotgun (WGS) entry which is preliminary data.</text>
</comment>
<dbReference type="AlphaFoldDB" id="A0A3A4JQA6"/>
<organism evidence="1 2">
    <name type="scientific">Nocardia panacis</name>
    <dbReference type="NCBI Taxonomy" id="2340916"/>
    <lineage>
        <taxon>Bacteria</taxon>
        <taxon>Bacillati</taxon>
        <taxon>Actinomycetota</taxon>
        <taxon>Actinomycetes</taxon>
        <taxon>Mycobacteriales</taxon>
        <taxon>Nocardiaceae</taxon>
        <taxon>Nocardia</taxon>
    </lineage>
</organism>
<dbReference type="EMBL" id="QZFU01000033">
    <property type="protein sequence ID" value="RJO71407.1"/>
    <property type="molecule type" value="Genomic_DNA"/>
</dbReference>
<evidence type="ECO:0000313" key="1">
    <source>
        <dbReference type="EMBL" id="RJO71407.1"/>
    </source>
</evidence>
<evidence type="ECO:0000313" key="2">
    <source>
        <dbReference type="Proteomes" id="UP000266677"/>
    </source>
</evidence>
<reference evidence="1 2" key="1">
    <citation type="submission" date="2018-09" db="EMBL/GenBank/DDBJ databases">
        <title>YIM PH21274 draft genome.</title>
        <authorList>
            <person name="Miao C."/>
        </authorList>
    </citation>
    <scope>NUCLEOTIDE SEQUENCE [LARGE SCALE GENOMIC DNA]</scope>
    <source>
        <strain evidence="1 2">YIM PH 21724</strain>
    </source>
</reference>
<dbReference type="OrthoDB" id="4351138at2"/>
<gene>
    <name evidence="1" type="ORF">D5S18_24870</name>
</gene>
<name>A0A3A4JQA6_9NOCA</name>
<dbReference type="Proteomes" id="UP000266677">
    <property type="component" value="Unassembled WGS sequence"/>
</dbReference>
<keyword evidence="2" id="KW-1185">Reference proteome</keyword>
<protein>
    <recommendedName>
        <fullName evidence="3">LysR family transcriptional regulator</fullName>
    </recommendedName>
</protein>
<accession>A0A3A4JQA6</accession>
<sequence length="81" mass="8918">MLPKTARSGRKLLRRFAAEAIDIYPTPTRPGNGFSRVDLDRLLDDQFVTVGEHARGLGRRVRVTELGHAVLTAHSEAADHG</sequence>
<proteinExistence type="predicted"/>